<dbReference type="InterPro" id="IPR003819">
    <property type="entry name" value="TauD/TfdA-like"/>
</dbReference>
<dbReference type="GO" id="GO:0016491">
    <property type="term" value="F:oxidoreductase activity"/>
    <property type="evidence" value="ECO:0007669"/>
    <property type="project" value="UniProtKB-KW"/>
</dbReference>
<evidence type="ECO:0000313" key="3">
    <source>
        <dbReference type="EMBL" id="KPM39364.1"/>
    </source>
</evidence>
<dbReference type="Proteomes" id="UP000050424">
    <property type="component" value="Unassembled WGS sequence"/>
</dbReference>
<dbReference type="AlphaFoldDB" id="A0A0N8H6M2"/>
<protein>
    <recommendedName>
        <fullName evidence="2">TauD/TfdA-like domain-containing protein</fullName>
    </recommendedName>
</protein>
<sequence length="645" mass="72355">MLSTQTVTPAPVQMVSHELVTLSLPRGVIGETHLITATKILEIIYRYKIQRGFEEPQHQNSDEGLLRILALTYGQVKENKPIMMCIPAFPFKSPNSVSKVLGKLPDKAEEFALAHLNGLCAGIQDIYPPGARLVIVSDGIVYNDLLGVADSDVWAYGEGLRDIAASKGFDNIRFSRLGDLVPLDLPAKLDLISYTANATNFRRALMNHFGTHDFDVSAKIAADEDTRLTYRGYLKFLEVDLANTYPVSPSYSKSKFKKGIEMIAKQMLIRGQAFARAVRENFADHIRLSIHQSTGQSKVSIGLIPTDTSFTTPWHCTIAFRLDGTVTTGHAETFRKDPRFELVLDDNRPSYFREKSEFLSCATKAVICEPIYPAGFIIRPAAGPKTMSIEDVDVAKVRALSEINSPIVLRGFTKTTDRGLFVNTAKELGTPLSWKFGLVLEVKDRGADTRGLNNVLSAEWMPFHYDGLFKTEDRLTEDGIAQRVSIPPRFQFFTAVTPSPADTGFTLFSSSTLVFKNLPRSLPLSFLKEQTWTVSTSGFENTALSGLPLVVEHPTTGAPCLRYHEHWPESKTKFEATYVNIENQTPETQIEIRQQLEQLLHDRRVAYYHVWQKGDLLINDNILAMHTRSDFTAGCDRELWRIHFD</sequence>
<dbReference type="EMBL" id="LKCW01000109">
    <property type="protein sequence ID" value="KPM39364.1"/>
    <property type="molecule type" value="Genomic_DNA"/>
</dbReference>
<reference evidence="3 4" key="1">
    <citation type="submission" date="2015-09" db="EMBL/GenBank/DDBJ databases">
        <title>Draft genome of a European isolate of the apple canker pathogen Neonectria ditissima.</title>
        <authorList>
            <person name="Gomez-Cortecero A."/>
            <person name="Harrison R.J."/>
            <person name="Armitage A.D."/>
        </authorList>
    </citation>
    <scope>NUCLEOTIDE SEQUENCE [LARGE SCALE GENOMIC DNA]</scope>
    <source>
        <strain evidence="3 4">R09/05</strain>
    </source>
</reference>
<dbReference type="PANTHER" id="PTHR37285">
    <property type="entry name" value="SPORE WALL MATURATION PROTEIN DIT1"/>
    <property type="match status" value="1"/>
</dbReference>
<organism evidence="3 4">
    <name type="scientific">Neonectria ditissima</name>
    <dbReference type="NCBI Taxonomy" id="78410"/>
    <lineage>
        <taxon>Eukaryota</taxon>
        <taxon>Fungi</taxon>
        <taxon>Dikarya</taxon>
        <taxon>Ascomycota</taxon>
        <taxon>Pezizomycotina</taxon>
        <taxon>Sordariomycetes</taxon>
        <taxon>Hypocreomycetidae</taxon>
        <taxon>Hypocreales</taxon>
        <taxon>Nectriaceae</taxon>
        <taxon>Neonectria</taxon>
    </lineage>
</organism>
<evidence type="ECO:0000259" key="2">
    <source>
        <dbReference type="Pfam" id="PF02668"/>
    </source>
</evidence>
<dbReference type="OrthoDB" id="429813at2759"/>
<feature type="domain" description="TauD/TfdA-like" evidence="2">
    <location>
        <begin position="484"/>
        <end position="642"/>
    </location>
</feature>
<dbReference type="SUPFAM" id="SSF51197">
    <property type="entry name" value="Clavaminate synthase-like"/>
    <property type="match status" value="1"/>
</dbReference>
<proteinExistence type="predicted"/>
<keyword evidence="1" id="KW-0560">Oxidoreductase</keyword>
<dbReference type="PANTHER" id="PTHR37285:SF5">
    <property type="entry name" value="SPORE WALL MATURATION PROTEIN DIT1"/>
    <property type="match status" value="1"/>
</dbReference>
<accession>A0A0N8H6M2</accession>
<name>A0A0N8H6M2_9HYPO</name>
<dbReference type="Gene3D" id="3.60.130.10">
    <property type="entry name" value="Clavaminate synthase-like"/>
    <property type="match status" value="1"/>
</dbReference>
<dbReference type="InterPro" id="IPR042098">
    <property type="entry name" value="TauD-like_sf"/>
</dbReference>
<dbReference type="InterPro" id="IPR007817">
    <property type="entry name" value="Isocyanide_synthase_DIT1"/>
</dbReference>
<dbReference type="Pfam" id="PF05141">
    <property type="entry name" value="DIT1_PvcA"/>
    <property type="match status" value="1"/>
</dbReference>
<evidence type="ECO:0000313" key="4">
    <source>
        <dbReference type="Proteomes" id="UP000050424"/>
    </source>
</evidence>
<dbReference type="STRING" id="78410.A0A0N8H6M2"/>
<dbReference type="Pfam" id="PF02668">
    <property type="entry name" value="TauD"/>
    <property type="match status" value="1"/>
</dbReference>
<keyword evidence="4" id="KW-1185">Reference proteome</keyword>
<comment type="caution">
    <text evidence="3">The sequence shown here is derived from an EMBL/GenBank/DDBJ whole genome shotgun (WGS) entry which is preliminary data.</text>
</comment>
<gene>
    <name evidence="3" type="ORF">AK830_g7197</name>
</gene>
<evidence type="ECO:0000256" key="1">
    <source>
        <dbReference type="ARBA" id="ARBA00023002"/>
    </source>
</evidence>